<keyword evidence="3" id="KW-1185">Reference proteome</keyword>
<feature type="region of interest" description="Disordered" evidence="1">
    <location>
        <begin position="21"/>
        <end position="108"/>
    </location>
</feature>
<accession>A0AA36EBR2</accession>
<dbReference type="Proteomes" id="UP001177003">
    <property type="component" value="Chromosome 6"/>
</dbReference>
<evidence type="ECO:0000313" key="2">
    <source>
        <dbReference type="EMBL" id="CAI9290158.1"/>
    </source>
</evidence>
<evidence type="ECO:0000313" key="3">
    <source>
        <dbReference type="Proteomes" id="UP001177003"/>
    </source>
</evidence>
<organism evidence="2 3">
    <name type="scientific">Lactuca saligna</name>
    <name type="common">Willowleaf lettuce</name>
    <dbReference type="NCBI Taxonomy" id="75948"/>
    <lineage>
        <taxon>Eukaryota</taxon>
        <taxon>Viridiplantae</taxon>
        <taxon>Streptophyta</taxon>
        <taxon>Embryophyta</taxon>
        <taxon>Tracheophyta</taxon>
        <taxon>Spermatophyta</taxon>
        <taxon>Magnoliopsida</taxon>
        <taxon>eudicotyledons</taxon>
        <taxon>Gunneridae</taxon>
        <taxon>Pentapetalae</taxon>
        <taxon>asterids</taxon>
        <taxon>campanulids</taxon>
        <taxon>Asterales</taxon>
        <taxon>Asteraceae</taxon>
        <taxon>Cichorioideae</taxon>
        <taxon>Cichorieae</taxon>
        <taxon>Lactucinae</taxon>
        <taxon>Lactuca</taxon>
    </lineage>
</organism>
<feature type="compositionally biased region" description="Gly residues" evidence="1">
    <location>
        <begin position="26"/>
        <end position="40"/>
    </location>
</feature>
<gene>
    <name evidence="2" type="ORF">LSALG_LOCUS29368</name>
</gene>
<sequence length="254" mass="27438">MTAKESSIWLSVLSREEALILQSSGDNGGSGITGTPSGGGRPEKTRPENSYDSDYDVDGVENGGGSVSSKDDRRRDTPEAAAVPLAAPPRKKRKREKSKVDQVERDGVPDINEMDVSLIEYPVLPENHPLMTDAVAGVETPANMVLYPPPPPPPPVVVQDSDYRPQSLVDYRLFVPVIEGRNPVNEFQMRPEYSSEPPGNVNPIVITGGGSGGGGGGVEIVEKEGYNEGQILIFCLMMTSYSISELKFSKLYDE</sequence>
<evidence type="ECO:0000256" key="1">
    <source>
        <dbReference type="SAM" id="MobiDB-lite"/>
    </source>
</evidence>
<feature type="compositionally biased region" description="Basic and acidic residues" evidence="1">
    <location>
        <begin position="98"/>
        <end position="108"/>
    </location>
</feature>
<protein>
    <submittedName>
        <fullName evidence="2">Uncharacterized protein</fullName>
    </submittedName>
</protein>
<name>A0AA36EBR2_LACSI</name>
<feature type="compositionally biased region" description="Basic and acidic residues" evidence="1">
    <location>
        <begin position="69"/>
        <end position="78"/>
    </location>
</feature>
<dbReference type="AlphaFoldDB" id="A0AA36EBR2"/>
<proteinExistence type="predicted"/>
<reference evidence="2" key="1">
    <citation type="submission" date="2023-04" db="EMBL/GenBank/DDBJ databases">
        <authorList>
            <person name="Vijverberg K."/>
            <person name="Xiong W."/>
            <person name="Schranz E."/>
        </authorList>
    </citation>
    <scope>NUCLEOTIDE SEQUENCE</scope>
</reference>
<dbReference type="EMBL" id="OX465082">
    <property type="protein sequence ID" value="CAI9290158.1"/>
    <property type="molecule type" value="Genomic_DNA"/>
</dbReference>